<dbReference type="OrthoDB" id="5917811at2"/>
<reference evidence="1 2" key="1">
    <citation type="journal article" date="2013" name="Genome Announc.">
        <title>Draft Genome Sequence of Winogradskyella psychrotolerans RS-3T, Isolated from the Marine Transect of Kongsfjorden, Ny-Alesund, Svalbard, Arctic Ocean.</title>
        <authorList>
            <person name="Kumar Pinnaka A."/>
            <person name="Ara S."/>
            <person name="Singh A."/>
            <person name="Shivaji S."/>
        </authorList>
    </citation>
    <scope>NUCLEOTIDE SEQUENCE [LARGE SCALE GENOMIC DNA]</scope>
    <source>
        <strain evidence="1 2">RS-3</strain>
    </source>
</reference>
<keyword evidence="2" id="KW-1185">Reference proteome</keyword>
<evidence type="ECO:0000313" key="1">
    <source>
        <dbReference type="EMBL" id="EPR74489.1"/>
    </source>
</evidence>
<dbReference type="EMBL" id="ATMR01000034">
    <property type="protein sequence ID" value="EPR74489.1"/>
    <property type="molecule type" value="Genomic_DNA"/>
</dbReference>
<dbReference type="InterPro" id="IPR010838">
    <property type="entry name" value="DUF1444"/>
</dbReference>
<evidence type="ECO:0000313" key="2">
    <source>
        <dbReference type="Proteomes" id="UP000014962"/>
    </source>
</evidence>
<dbReference type="Pfam" id="PF07285">
    <property type="entry name" value="DUF1444"/>
    <property type="match status" value="1"/>
</dbReference>
<comment type="caution">
    <text evidence="1">The sequence shown here is derived from an EMBL/GenBank/DDBJ whole genome shotgun (WGS) entry which is preliminary data.</text>
</comment>
<dbReference type="eggNOG" id="ENOG502ZB3H">
    <property type="taxonomic scope" value="Bacteria"/>
</dbReference>
<name>S7X605_9FLAO</name>
<gene>
    <name evidence="1" type="ORF">ADIWIN_0590</name>
</gene>
<dbReference type="AlphaFoldDB" id="S7X605"/>
<organism evidence="1 2">
    <name type="scientific">Winogradskyella psychrotolerans RS-3</name>
    <dbReference type="NCBI Taxonomy" id="641526"/>
    <lineage>
        <taxon>Bacteria</taxon>
        <taxon>Pseudomonadati</taxon>
        <taxon>Bacteroidota</taxon>
        <taxon>Flavobacteriia</taxon>
        <taxon>Flavobacteriales</taxon>
        <taxon>Flavobacteriaceae</taxon>
        <taxon>Winogradskyella</taxon>
    </lineage>
</organism>
<dbReference type="STRING" id="641526.ADIWIN_0590"/>
<dbReference type="Proteomes" id="UP000014962">
    <property type="component" value="Unassembled WGS sequence"/>
</dbReference>
<dbReference type="PATRIC" id="fig|641526.4.peg.586"/>
<accession>S7X605</accession>
<sequence>MSNTIYGPEKTPEEIAKIVEQTENSDQKIYPILKPGDWVGLKAGALSSTLIPSEDGAEVVIGYGMDTPDNFVFLTKQHLETMDAKQITQEAFTNLENYNTDFEFVEALNNKALASSGHDFSSERILSRTHMLKAHAMLEAEELLVSIPRRTCMMVISKKSDKDTVNKFTYLHNHTWNDDSFGNAPITNGLFIVKGGDIVGHIPL</sequence>
<proteinExistence type="predicted"/>
<protein>
    <submittedName>
        <fullName evidence="1">Uncharacterized protein</fullName>
    </submittedName>
</protein>